<evidence type="ECO:0000313" key="4">
    <source>
        <dbReference type="RefSeq" id="XP_017697715.2"/>
    </source>
</evidence>
<dbReference type="RefSeq" id="XP_017697715.2">
    <property type="nucleotide sequence ID" value="XM_017842226.2"/>
</dbReference>
<dbReference type="GeneID" id="103704956"/>
<dbReference type="InterPro" id="IPR002213">
    <property type="entry name" value="UDP_glucos_trans"/>
</dbReference>
<comment type="similarity">
    <text evidence="1">Belongs to the UDP-glycosyltransferase family.</text>
</comment>
<dbReference type="FunFam" id="3.40.50.2000:FF:000063">
    <property type="entry name" value="Glycosyltransferase"/>
    <property type="match status" value="1"/>
</dbReference>
<dbReference type="AlphaFoldDB" id="A0A8B7MTK5"/>
<sequence length="491" mass="53922">MAQEEGPLRVYILPFICPGHMIPLLDLATLLALRGVAVTIITTPANEPLVLPTLHRSASLPHPIRLLLLPFPSSVHHLLPQDGQENLASISSSSFHGLYDATFALHLPLLDLLRPSPPDALISDSIFSWSADVARELGIPRLVFHGPGLFALTVHDTIHLHSPHLSVSSDSEPFLVPGLPHRVELTKSELPEPFLVPQSLDTKRDAEKNSFGIIVNTFFDLEPEYAEIYMKEPGRRTWLIGPVSVVHKDKNDLSNRGRDPDADPARLLSWLDAKPASSVLYVCFGSLCEFGDDQLNEIGAGLEASGHPFIWVVRRNLGESFSPRIEEIKRRVGIRGIIVHGWAPQVAVLGHPAVGGFMTHCGWNSTLEAVCAGVAMVAWPLFYEQYINQRLITDVLKIGVRVPGVGGNMLLMGWKNDVVKAEEVARALERVMGKGEEAEGMRRRAREFGKKASAAMEEGGSSHGDLDRLIDELMACREDKGKKPEVVSSDV</sequence>
<accession>A0A8B7MTK5</accession>
<dbReference type="Proteomes" id="UP000228380">
    <property type="component" value="Unplaced"/>
</dbReference>
<keyword evidence="3" id="KW-1185">Reference proteome</keyword>
<dbReference type="Pfam" id="PF00201">
    <property type="entry name" value="UDPGT"/>
    <property type="match status" value="1"/>
</dbReference>
<dbReference type="PANTHER" id="PTHR48047">
    <property type="entry name" value="GLYCOSYLTRANSFERASE"/>
    <property type="match status" value="1"/>
</dbReference>
<name>A0A8B7MTK5_PHODC</name>
<dbReference type="CDD" id="cd03784">
    <property type="entry name" value="GT1_Gtf-like"/>
    <property type="match status" value="1"/>
</dbReference>
<dbReference type="GO" id="GO:0035251">
    <property type="term" value="F:UDP-glucosyltransferase activity"/>
    <property type="evidence" value="ECO:0007669"/>
    <property type="project" value="TreeGrafter"/>
</dbReference>
<dbReference type="Gene3D" id="3.40.50.2000">
    <property type="entry name" value="Glycogen Phosphorylase B"/>
    <property type="match status" value="2"/>
</dbReference>
<protein>
    <submittedName>
        <fullName evidence="4">Scopoletin glucosyltransferase-like</fullName>
    </submittedName>
</protein>
<dbReference type="PANTHER" id="PTHR48047:SF19">
    <property type="entry name" value="GLYCOSYLTRANSFERASE"/>
    <property type="match status" value="1"/>
</dbReference>
<organism evidence="3 4">
    <name type="scientific">Phoenix dactylifera</name>
    <name type="common">Date palm</name>
    <dbReference type="NCBI Taxonomy" id="42345"/>
    <lineage>
        <taxon>Eukaryota</taxon>
        <taxon>Viridiplantae</taxon>
        <taxon>Streptophyta</taxon>
        <taxon>Embryophyta</taxon>
        <taxon>Tracheophyta</taxon>
        <taxon>Spermatophyta</taxon>
        <taxon>Magnoliopsida</taxon>
        <taxon>Liliopsida</taxon>
        <taxon>Arecaceae</taxon>
        <taxon>Coryphoideae</taxon>
        <taxon>Phoeniceae</taxon>
        <taxon>Phoenix</taxon>
    </lineage>
</organism>
<evidence type="ECO:0000256" key="2">
    <source>
        <dbReference type="ARBA" id="ARBA00022679"/>
    </source>
</evidence>
<dbReference type="SUPFAM" id="SSF53756">
    <property type="entry name" value="UDP-Glycosyltransferase/glycogen phosphorylase"/>
    <property type="match status" value="1"/>
</dbReference>
<proteinExistence type="inferred from homology"/>
<keyword evidence="2" id="KW-0808">Transferase</keyword>
<evidence type="ECO:0000256" key="1">
    <source>
        <dbReference type="ARBA" id="ARBA00009995"/>
    </source>
</evidence>
<gene>
    <name evidence="4" type="primary">LOC103704956</name>
</gene>
<dbReference type="OrthoDB" id="766066at2759"/>
<reference evidence="4" key="1">
    <citation type="submission" date="2025-08" db="UniProtKB">
        <authorList>
            <consortium name="RefSeq"/>
        </authorList>
    </citation>
    <scope>IDENTIFICATION</scope>
    <source>
        <tissue evidence="4">Young leaves</tissue>
    </source>
</reference>
<dbReference type="KEGG" id="pda:103704956"/>
<evidence type="ECO:0000313" key="3">
    <source>
        <dbReference type="Proteomes" id="UP000228380"/>
    </source>
</evidence>